<dbReference type="GO" id="GO:0005524">
    <property type="term" value="F:ATP binding"/>
    <property type="evidence" value="ECO:0007669"/>
    <property type="project" value="UniProtKB-KW"/>
</dbReference>
<dbReference type="InterPro" id="IPR013641">
    <property type="entry name" value="KTI12/PSTK"/>
</dbReference>
<keyword evidence="1" id="KW-0547">Nucleotide-binding</keyword>
<keyword evidence="2" id="KW-0067">ATP-binding</keyword>
<dbReference type="STRING" id="40998.A0A2P7YIW7"/>
<dbReference type="Gene3D" id="3.40.50.300">
    <property type="entry name" value="P-loop containing nucleotide triphosphate hydrolases"/>
    <property type="match status" value="1"/>
</dbReference>
<sequence>MPLILLSGLPTCGKTHRSNQIITDFTKRITTSTSPRTAKLRIVHINDQSLGLDRAVYDAGRAEKDARAAFASAIKRELGQDTIVVADGMNYIKGFRYQLYCEAKAVRTTFCVVQLQPAVPPNTCAALNDAALSQKTGGYAPSQFENLVFRHEEPNGLNRWDSPLFVVPHDDPDPPYDAIWEALIGTDGERKVVRPNAATVLKKASEEGYLPFLERVCGDVVRQVEAWGREHEEGGGRVRVTFEGEKEGGEMFVQLPMEGVRGPQLQRLRRQFVAMNRVSEVEKKRIGILFVEYLNDAFQE</sequence>
<evidence type="ECO:0000256" key="3">
    <source>
        <dbReference type="ARBA" id="ARBA00025768"/>
    </source>
</evidence>
<protein>
    <recommendedName>
        <fullName evidence="6">Protein kti12</fullName>
    </recommendedName>
</protein>
<dbReference type="Pfam" id="PF08433">
    <property type="entry name" value="KTI12"/>
    <property type="match status" value="1"/>
</dbReference>
<dbReference type="PANTHER" id="PTHR12435">
    <property type="match status" value="1"/>
</dbReference>
<comment type="caution">
    <text evidence="4">The sequence shown here is derived from an EMBL/GenBank/DDBJ whole genome shotgun (WGS) entry which is preliminary data.</text>
</comment>
<proteinExistence type="inferred from homology"/>
<reference evidence="4 5" key="1">
    <citation type="submission" date="2017-05" db="EMBL/GenBank/DDBJ databases">
        <title>Draft genome sequence of Elsinoe australis.</title>
        <authorList>
            <person name="Cheng Q."/>
        </authorList>
    </citation>
    <scope>NUCLEOTIDE SEQUENCE [LARGE SCALE GENOMIC DNA]</scope>
    <source>
        <strain evidence="4 5">NL1</strain>
    </source>
</reference>
<evidence type="ECO:0000256" key="1">
    <source>
        <dbReference type="ARBA" id="ARBA00022741"/>
    </source>
</evidence>
<accession>A0A2P7YIW7</accession>
<keyword evidence="5" id="KW-1185">Reference proteome</keyword>
<dbReference type="SUPFAM" id="SSF52540">
    <property type="entry name" value="P-loop containing nucleoside triphosphate hydrolases"/>
    <property type="match status" value="1"/>
</dbReference>
<dbReference type="Proteomes" id="UP000243723">
    <property type="component" value="Unassembled WGS sequence"/>
</dbReference>
<organism evidence="4 5">
    <name type="scientific">Elsinoe australis</name>
    <dbReference type="NCBI Taxonomy" id="40998"/>
    <lineage>
        <taxon>Eukaryota</taxon>
        <taxon>Fungi</taxon>
        <taxon>Dikarya</taxon>
        <taxon>Ascomycota</taxon>
        <taxon>Pezizomycotina</taxon>
        <taxon>Dothideomycetes</taxon>
        <taxon>Dothideomycetidae</taxon>
        <taxon>Myriangiales</taxon>
        <taxon>Elsinoaceae</taxon>
        <taxon>Elsinoe</taxon>
    </lineage>
</organism>
<dbReference type="OrthoDB" id="9972657at2759"/>
<evidence type="ECO:0000256" key="2">
    <source>
        <dbReference type="ARBA" id="ARBA00022840"/>
    </source>
</evidence>
<dbReference type="AlphaFoldDB" id="A0A2P7YIW7"/>
<name>A0A2P7YIW7_9PEZI</name>
<evidence type="ECO:0008006" key="6">
    <source>
        <dbReference type="Google" id="ProtNLM"/>
    </source>
</evidence>
<dbReference type="EMBL" id="NHZQ01000422">
    <property type="protein sequence ID" value="PSK35921.1"/>
    <property type="molecule type" value="Genomic_DNA"/>
</dbReference>
<gene>
    <name evidence="4" type="ORF">B9Z65_5736</name>
</gene>
<evidence type="ECO:0000313" key="5">
    <source>
        <dbReference type="Proteomes" id="UP000243723"/>
    </source>
</evidence>
<comment type="similarity">
    <text evidence="3">Belongs to the KTI12 family.</text>
</comment>
<evidence type="ECO:0000313" key="4">
    <source>
        <dbReference type="EMBL" id="PSK35921.1"/>
    </source>
</evidence>
<dbReference type="InterPro" id="IPR027417">
    <property type="entry name" value="P-loop_NTPase"/>
</dbReference>